<dbReference type="SUPFAM" id="SSF53448">
    <property type="entry name" value="Nucleotide-diphospho-sugar transferases"/>
    <property type="match status" value="1"/>
</dbReference>
<dbReference type="InterPro" id="IPR005835">
    <property type="entry name" value="NTP_transferase_dom"/>
</dbReference>
<dbReference type="SUPFAM" id="SSF54631">
    <property type="entry name" value="CBS-domain pair"/>
    <property type="match status" value="1"/>
</dbReference>
<dbReference type="Gene3D" id="3.10.580.10">
    <property type="entry name" value="CBS-domain"/>
    <property type="match status" value="1"/>
</dbReference>
<comment type="caution">
    <text evidence="3">The sequence shown here is derived from an EMBL/GenBank/DDBJ whole genome shotgun (WGS) entry which is preliminary data.</text>
</comment>
<dbReference type="InterPro" id="IPR029044">
    <property type="entry name" value="Nucleotide-diphossugar_trans"/>
</dbReference>
<dbReference type="PROSITE" id="PS51371">
    <property type="entry name" value="CBS"/>
    <property type="match status" value="1"/>
</dbReference>
<organism evidence="3 4">
    <name type="scientific">Marivirga atlantica</name>
    <dbReference type="NCBI Taxonomy" id="1548457"/>
    <lineage>
        <taxon>Bacteria</taxon>
        <taxon>Pseudomonadati</taxon>
        <taxon>Bacteroidota</taxon>
        <taxon>Cytophagia</taxon>
        <taxon>Cytophagales</taxon>
        <taxon>Marivirgaceae</taxon>
        <taxon>Marivirga</taxon>
    </lineage>
</organism>
<gene>
    <name evidence="3" type="ORF">JKP34_14385</name>
</gene>
<evidence type="ECO:0000256" key="1">
    <source>
        <dbReference type="PROSITE-ProRule" id="PRU00703"/>
    </source>
</evidence>
<dbReference type="SMART" id="SM00116">
    <property type="entry name" value="CBS"/>
    <property type="match status" value="2"/>
</dbReference>
<dbReference type="Gene3D" id="3.90.550.10">
    <property type="entry name" value="Spore Coat Polysaccharide Biosynthesis Protein SpsA, Chain A"/>
    <property type="match status" value="1"/>
</dbReference>
<evidence type="ECO:0000313" key="3">
    <source>
        <dbReference type="EMBL" id="MBL0766451.1"/>
    </source>
</evidence>
<dbReference type="InterPro" id="IPR050486">
    <property type="entry name" value="Mannose-1P_guanyltransferase"/>
</dbReference>
<dbReference type="Pfam" id="PF00571">
    <property type="entry name" value="CBS"/>
    <property type="match status" value="2"/>
</dbReference>
<dbReference type="InterPro" id="IPR046342">
    <property type="entry name" value="CBS_dom_sf"/>
</dbReference>
<accession>A0A937ACI6</accession>
<evidence type="ECO:0000313" key="4">
    <source>
        <dbReference type="Proteomes" id="UP000642920"/>
    </source>
</evidence>
<proteinExistence type="predicted"/>
<dbReference type="Pfam" id="PF00483">
    <property type="entry name" value="NTP_transferase"/>
    <property type="match status" value="1"/>
</dbReference>
<dbReference type="Proteomes" id="UP000642920">
    <property type="component" value="Unassembled WGS sequence"/>
</dbReference>
<reference evidence="3" key="1">
    <citation type="submission" date="2021-01" db="EMBL/GenBank/DDBJ databases">
        <title>Marivirga sp. nov., isolated from intertidal surface sediments.</title>
        <authorList>
            <person name="Zhang M."/>
        </authorList>
    </citation>
    <scope>NUCLEOTIDE SEQUENCE</scope>
    <source>
        <strain evidence="3">SM1354</strain>
    </source>
</reference>
<dbReference type="EMBL" id="JAERQG010000004">
    <property type="protein sequence ID" value="MBL0766451.1"/>
    <property type="molecule type" value="Genomic_DNA"/>
</dbReference>
<dbReference type="CDD" id="cd06426">
    <property type="entry name" value="NTP_transferase_like_2"/>
    <property type="match status" value="1"/>
</dbReference>
<dbReference type="InterPro" id="IPR000644">
    <property type="entry name" value="CBS_dom"/>
</dbReference>
<dbReference type="RefSeq" id="WP_201922968.1">
    <property type="nucleotide sequence ID" value="NZ_JAERQG010000004.1"/>
</dbReference>
<name>A0A937ACI6_9BACT</name>
<dbReference type="PANTHER" id="PTHR22572">
    <property type="entry name" value="SUGAR-1-PHOSPHATE GUANYL TRANSFERASE"/>
    <property type="match status" value="1"/>
</dbReference>
<keyword evidence="4" id="KW-1185">Reference proteome</keyword>
<keyword evidence="1" id="KW-0129">CBS domain</keyword>
<evidence type="ECO:0000259" key="2">
    <source>
        <dbReference type="PROSITE" id="PS51371"/>
    </source>
</evidence>
<feature type="domain" description="CBS" evidence="2">
    <location>
        <begin position="1"/>
        <end position="57"/>
    </location>
</feature>
<protein>
    <submittedName>
        <fullName evidence="3">Nucleotidyltransferase family protein</fullName>
    </submittedName>
</protein>
<dbReference type="AlphaFoldDB" id="A0A937ACI6"/>
<sequence length="343" mass="38904">MKWLNISENNSFEKAVELLDHNGTGFLPVVDQHNKLIGVITDGDLRRAILAKKIADVKQIMNADPITMPSGTSHVIAKRKLKQIHRRQMPLVDEQGKLTEVVLLNDFDVAPKEEWVVIMAGGLGSRLGELTKDIPKPMLPIGGRPMLEHIIDNFKEFGFYKFILCVNYKAEIIENHFKDGTNFGIEVRYTHENKRMGTAGPLSLIDFDISDNLFVVNGDLITSIDFNDFLEFHLTQKADATMCVKSYSNEIPYACINADSDNNLLEIQEKPSFNYHINAGMYIVNKDLLKLIPNDTFYDMPTLFEEALGKGKSVKIFRMDDYWLDIGQPSDYQKGNNDLKIKG</sequence>